<dbReference type="Gene3D" id="1.20.58.480">
    <property type="match status" value="1"/>
</dbReference>
<dbReference type="SUPFAM" id="SSF140959">
    <property type="entry name" value="Indolic compounds 2,3-dioxygenase-like"/>
    <property type="match status" value="1"/>
</dbReference>
<dbReference type="GO" id="GO:0004833">
    <property type="term" value="F:L-tryptophan 2,3-dioxygenase activity"/>
    <property type="evidence" value="ECO:0007669"/>
    <property type="project" value="TreeGrafter"/>
</dbReference>
<evidence type="ECO:0000256" key="4">
    <source>
        <dbReference type="PIRSR" id="PIRSR600898-1"/>
    </source>
</evidence>
<keyword evidence="5" id="KW-0560">Oxidoreductase</keyword>
<evidence type="ECO:0000313" key="6">
    <source>
        <dbReference type="Proteomes" id="UP000311919"/>
    </source>
</evidence>
<dbReference type="Proteomes" id="UP000311919">
    <property type="component" value="Unassembled WGS sequence"/>
</dbReference>
<keyword evidence="6" id="KW-1185">Reference proteome</keyword>
<evidence type="ECO:0000256" key="1">
    <source>
        <dbReference type="ARBA" id="ARBA00007119"/>
    </source>
</evidence>
<dbReference type="Pfam" id="PF01231">
    <property type="entry name" value="IDO"/>
    <property type="match status" value="2"/>
</dbReference>
<dbReference type="OrthoDB" id="10262710at2759"/>
<feature type="non-terminal residue" evidence="5">
    <location>
        <position position="1"/>
    </location>
</feature>
<evidence type="ECO:0000256" key="2">
    <source>
        <dbReference type="ARBA" id="ARBA00022723"/>
    </source>
</evidence>
<feature type="binding site" description="proximal binding residue" evidence="4">
    <location>
        <position position="265"/>
    </location>
    <ligand>
        <name>heme b</name>
        <dbReference type="ChEBI" id="CHEBI:60344"/>
    </ligand>
    <ligandPart>
        <name>Fe</name>
        <dbReference type="ChEBI" id="CHEBI:18248"/>
    </ligandPart>
</feature>
<dbReference type="GO" id="GO:0034354">
    <property type="term" value="P:'de novo' NAD+ biosynthetic process from L-tryptophan"/>
    <property type="evidence" value="ECO:0007669"/>
    <property type="project" value="TreeGrafter"/>
</dbReference>
<dbReference type="PANTHER" id="PTHR28657">
    <property type="entry name" value="INDOLEAMINE 2,3-DIOXYGENASE"/>
    <property type="match status" value="1"/>
</dbReference>
<dbReference type="AlphaFoldDB" id="A0A4Z2DTW9"/>
<dbReference type="InterPro" id="IPR037217">
    <property type="entry name" value="Trp/Indoleamine_2_3_dOase-like"/>
</dbReference>
<dbReference type="STRING" id="6182.A0A4Z2DTW9"/>
<dbReference type="PANTHER" id="PTHR28657:SF5">
    <property type="entry name" value="INDOLEAMINE 2,3-DIOXYGENASE"/>
    <property type="match status" value="1"/>
</dbReference>
<comment type="similarity">
    <text evidence="1">Belongs to the indoleamine 2,3-dioxygenase family.</text>
</comment>
<dbReference type="GO" id="GO:0020037">
    <property type="term" value="F:heme binding"/>
    <property type="evidence" value="ECO:0007669"/>
    <property type="project" value="InterPro"/>
</dbReference>
<gene>
    <name evidence="5" type="ORF">EWB00_005648</name>
</gene>
<dbReference type="GO" id="GO:0046872">
    <property type="term" value="F:metal ion binding"/>
    <property type="evidence" value="ECO:0007669"/>
    <property type="project" value="UniProtKB-KW"/>
</dbReference>
<reference evidence="5 6" key="1">
    <citation type="submission" date="2019-03" db="EMBL/GenBank/DDBJ databases">
        <title>An improved genome assembly of the fluke Schistosoma japonicum.</title>
        <authorList>
            <person name="Hu W."/>
            <person name="Luo F."/>
            <person name="Yin M."/>
            <person name="Mo X."/>
            <person name="Sun C."/>
            <person name="Wu Q."/>
            <person name="Zhu B."/>
            <person name="Xiang M."/>
            <person name="Wang J."/>
            <person name="Wang Y."/>
            <person name="Zhang T."/>
            <person name="Xu B."/>
            <person name="Zheng H."/>
            <person name="Feng Z."/>
        </authorList>
    </citation>
    <scope>NUCLEOTIDE SEQUENCE [LARGE SCALE GENOMIC DNA]</scope>
    <source>
        <strain evidence="5">HuSjv2</strain>
        <tissue evidence="5">Worms</tissue>
    </source>
</reference>
<accession>A0A4Z2DTW9</accession>
<sequence length="314" mass="35454">FYCLSDKTGAISENPLKTLPSKWKAWNDLVDQLPELSRNKTLRKEVDSLPLLDLDGLNSHEELRLAHKILAFLSSVYVWQDGEGGETESIPIQIAKPLLCVSKLLGIQPILTNSDLVLCNCIPSSSTEGENYLRWSHGKLKDKGLIYETSIQQVNNNTEITESSCPFSSKGNTSDSNRRMCIGASAAQSLTIQACDAFFQIKHHPEDEEFFKKMQTYMITEHRQFLEDLAMYSRIRSIAVESKSSELKSNYNQCLQSLWNFRNSHISLVNRFIIEPSKKAEAKIKQLEVTGTSGQCLKVFLQRVRDASNSATLK</sequence>
<keyword evidence="2 4" id="KW-0479">Metal-binding</keyword>
<dbReference type="GO" id="GO:0005737">
    <property type="term" value="C:cytoplasm"/>
    <property type="evidence" value="ECO:0007669"/>
    <property type="project" value="TreeGrafter"/>
</dbReference>
<dbReference type="GO" id="GO:0019441">
    <property type="term" value="P:L-tryptophan catabolic process to kynurenine"/>
    <property type="evidence" value="ECO:0007669"/>
    <property type="project" value="InterPro"/>
</dbReference>
<comment type="caution">
    <text evidence="5">The sequence shown here is derived from an EMBL/GenBank/DDBJ whole genome shotgun (WGS) entry which is preliminary data.</text>
</comment>
<keyword evidence="4" id="KW-0349">Heme</keyword>
<keyword evidence="5" id="KW-0223">Dioxygenase</keyword>
<dbReference type="EMBL" id="SKCS01000037">
    <property type="protein sequence ID" value="TNN19976.1"/>
    <property type="molecule type" value="Genomic_DNA"/>
</dbReference>
<evidence type="ECO:0000313" key="5">
    <source>
        <dbReference type="EMBL" id="TNN19976.1"/>
    </source>
</evidence>
<name>A0A4Z2DTW9_SCHJA</name>
<proteinExistence type="inferred from homology"/>
<dbReference type="InterPro" id="IPR000898">
    <property type="entry name" value="Indolamine_dOase"/>
</dbReference>
<protein>
    <submittedName>
        <fullName evidence="5">Indoleamine 2,3-dioxygenase 2</fullName>
    </submittedName>
</protein>
<keyword evidence="3 4" id="KW-0408">Iron</keyword>
<dbReference type="GO" id="GO:0033754">
    <property type="term" value="F:indoleamine 2,3-dioxygenase activity"/>
    <property type="evidence" value="ECO:0007669"/>
    <property type="project" value="TreeGrafter"/>
</dbReference>
<organism evidence="5 6">
    <name type="scientific">Schistosoma japonicum</name>
    <name type="common">Blood fluke</name>
    <dbReference type="NCBI Taxonomy" id="6182"/>
    <lineage>
        <taxon>Eukaryota</taxon>
        <taxon>Metazoa</taxon>
        <taxon>Spiralia</taxon>
        <taxon>Lophotrochozoa</taxon>
        <taxon>Platyhelminthes</taxon>
        <taxon>Trematoda</taxon>
        <taxon>Digenea</taxon>
        <taxon>Strigeidida</taxon>
        <taxon>Schistosomatoidea</taxon>
        <taxon>Schistosomatidae</taxon>
        <taxon>Schistosoma</taxon>
    </lineage>
</organism>
<evidence type="ECO:0000256" key="3">
    <source>
        <dbReference type="ARBA" id="ARBA00023004"/>
    </source>
</evidence>